<gene>
    <name evidence="2" type="ORF">EJ05DRAFT_513363</name>
</gene>
<name>A0A6A6VXT2_9PEZI</name>
<accession>A0A6A6VXT2</accession>
<feature type="compositionally biased region" description="Polar residues" evidence="1">
    <location>
        <begin position="78"/>
        <end position="87"/>
    </location>
</feature>
<sequence>MIGWTKRNSLRGADGIRELDRGTIPGGSKGCLLLDRPAYTTRGGCSCCGLHIANCQININASNVVVLITKFVADNVESNGNGKTACSTPPPEPSRNAGSIGPLHSQPVTRIDIVPTAFELRRRTGTEDAISVVPPSGDREHLKHHNPQQHEH</sequence>
<dbReference type="RefSeq" id="XP_033597494.1">
    <property type="nucleotide sequence ID" value="XM_033748427.1"/>
</dbReference>
<keyword evidence="3" id="KW-1185">Reference proteome</keyword>
<dbReference type="EMBL" id="ML996578">
    <property type="protein sequence ID" value="KAF2755043.1"/>
    <property type="molecule type" value="Genomic_DNA"/>
</dbReference>
<feature type="compositionally biased region" description="Basic residues" evidence="1">
    <location>
        <begin position="142"/>
        <end position="152"/>
    </location>
</feature>
<evidence type="ECO:0000256" key="1">
    <source>
        <dbReference type="SAM" id="MobiDB-lite"/>
    </source>
</evidence>
<reference evidence="2" key="1">
    <citation type="journal article" date="2020" name="Stud. Mycol.">
        <title>101 Dothideomycetes genomes: a test case for predicting lifestyles and emergence of pathogens.</title>
        <authorList>
            <person name="Haridas S."/>
            <person name="Albert R."/>
            <person name="Binder M."/>
            <person name="Bloem J."/>
            <person name="Labutti K."/>
            <person name="Salamov A."/>
            <person name="Andreopoulos B."/>
            <person name="Baker S."/>
            <person name="Barry K."/>
            <person name="Bills G."/>
            <person name="Bluhm B."/>
            <person name="Cannon C."/>
            <person name="Castanera R."/>
            <person name="Culley D."/>
            <person name="Daum C."/>
            <person name="Ezra D."/>
            <person name="Gonzalez J."/>
            <person name="Henrissat B."/>
            <person name="Kuo A."/>
            <person name="Liang C."/>
            <person name="Lipzen A."/>
            <person name="Lutzoni F."/>
            <person name="Magnuson J."/>
            <person name="Mondo S."/>
            <person name="Nolan M."/>
            <person name="Ohm R."/>
            <person name="Pangilinan J."/>
            <person name="Park H.-J."/>
            <person name="Ramirez L."/>
            <person name="Alfaro M."/>
            <person name="Sun H."/>
            <person name="Tritt A."/>
            <person name="Yoshinaga Y."/>
            <person name="Zwiers L.-H."/>
            <person name="Turgeon B."/>
            <person name="Goodwin S."/>
            <person name="Spatafora J."/>
            <person name="Crous P."/>
            <person name="Grigoriev I."/>
        </authorList>
    </citation>
    <scope>NUCLEOTIDE SEQUENCE</scope>
    <source>
        <strain evidence="2">CBS 121739</strain>
    </source>
</reference>
<evidence type="ECO:0000313" key="2">
    <source>
        <dbReference type="EMBL" id="KAF2755043.1"/>
    </source>
</evidence>
<feature type="region of interest" description="Disordered" evidence="1">
    <location>
        <begin position="125"/>
        <end position="152"/>
    </location>
</feature>
<proteinExistence type="predicted"/>
<protein>
    <submittedName>
        <fullName evidence="2">Uncharacterized protein</fullName>
    </submittedName>
</protein>
<dbReference type="GeneID" id="54489481"/>
<organism evidence="2 3">
    <name type="scientific">Pseudovirgaria hyperparasitica</name>
    <dbReference type="NCBI Taxonomy" id="470096"/>
    <lineage>
        <taxon>Eukaryota</taxon>
        <taxon>Fungi</taxon>
        <taxon>Dikarya</taxon>
        <taxon>Ascomycota</taxon>
        <taxon>Pezizomycotina</taxon>
        <taxon>Dothideomycetes</taxon>
        <taxon>Dothideomycetes incertae sedis</taxon>
        <taxon>Acrospermales</taxon>
        <taxon>Acrospermaceae</taxon>
        <taxon>Pseudovirgaria</taxon>
    </lineage>
</organism>
<dbReference type="AlphaFoldDB" id="A0A6A6VXT2"/>
<evidence type="ECO:0000313" key="3">
    <source>
        <dbReference type="Proteomes" id="UP000799437"/>
    </source>
</evidence>
<dbReference type="Proteomes" id="UP000799437">
    <property type="component" value="Unassembled WGS sequence"/>
</dbReference>
<feature type="region of interest" description="Disordered" evidence="1">
    <location>
        <begin position="78"/>
        <end position="106"/>
    </location>
</feature>